<evidence type="ECO:0000313" key="2">
    <source>
        <dbReference type="EMBL" id="ABZ07186.1"/>
    </source>
</evidence>
<dbReference type="EMBL" id="EU016594">
    <property type="protein sequence ID" value="ABZ07186.1"/>
    <property type="molecule type" value="Genomic_DNA"/>
</dbReference>
<reference evidence="2" key="1">
    <citation type="journal article" date="2008" name="ISME J.">
        <title>Genomic patterns of recombination, clonal divergence and environment in marine microbial populations.</title>
        <authorList>
            <person name="Konstantinidis K.T."/>
            <person name="Delong E.F."/>
        </authorList>
    </citation>
    <scope>NUCLEOTIDE SEQUENCE</scope>
</reference>
<protein>
    <submittedName>
        <fullName evidence="2">Uncharacterized protein</fullName>
    </submittedName>
</protein>
<feature type="transmembrane region" description="Helical" evidence="1">
    <location>
        <begin position="89"/>
        <end position="112"/>
    </location>
</feature>
<proteinExistence type="predicted"/>
<evidence type="ECO:0000256" key="1">
    <source>
        <dbReference type="SAM" id="Phobius"/>
    </source>
</evidence>
<accession>B3T3M7</accession>
<sequence>MHYSSDLIFHVQVVLDGFHALYRLGDFSGPLYLCLGADESAQLHHALVGFHADLQALEALFFQNIGFHLGGDGSVIHNASHFLFLLGRLVVTVFLLSQFAVLVLVGGIEMLLGVKTITARLSLSKVTVIVDVQFMKLLHVRALVELFRNGYCPCAACSRPQQDGDDAGNDVGLGRTMHIVLLQLN</sequence>
<name>B3T3M7_9ZZZZ</name>
<dbReference type="AlphaFoldDB" id="B3T3M7"/>
<organism evidence="2">
    <name type="scientific">uncultured marine microorganism HF4000_ANIW133B20</name>
    <dbReference type="NCBI Taxonomy" id="455528"/>
    <lineage>
        <taxon>unclassified sequences</taxon>
        <taxon>environmental samples</taxon>
    </lineage>
</organism>
<keyword evidence="1" id="KW-0472">Membrane</keyword>
<keyword evidence="1" id="KW-0812">Transmembrane</keyword>
<keyword evidence="1" id="KW-1133">Transmembrane helix</keyword>
<gene>
    <name evidence="2" type="ORF">ALOHA_HF4000ANIW133B20ctg3g19</name>
</gene>